<dbReference type="RefSeq" id="WP_097574566.1">
    <property type="nucleotide sequence ID" value="NZ_NWQG01000087.1"/>
</dbReference>
<evidence type="ECO:0000313" key="1">
    <source>
        <dbReference type="EMBL" id="PDQ20290.1"/>
    </source>
</evidence>
<protein>
    <submittedName>
        <fullName evidence="1">Uncharacterized protein</fullName>
    </submittedName>
</protein>
<proteinExistence type="predicted"/>
<dbReference type="InterPro" id="IPR049249">
    <property type="entry name" value="DUF6882"/>
</dbReference>
<name>A0A2A6FE85_9HYPH</name>
<evidence type="ECO:0000313" key="2">
    <source>
        <dbReference type="Proteomes" id="UP000219182"/>
    </source>
</evidence>
<dbReference type="Proteomes" id="UP000219182">
    <property type="component" value="Unassembled WGS sequence"/>
</dbReference>
<comment type="caution">
    <text evidence="1">The sequence shown here is derived from an EMBL/GenBank/DDBJ whole genome shotgun (WGS) entry which is preliminary data.</text>
</comment>
<gene>
    <name evidence="1" type="ORF">CN311_14960</name>
</gene>
<keyword evidence="2" id="KW-1185">Reference proteome</keyword>
<dbReference type="AlphaFoldDB" id="A0A2A6FE85"/>
<dbReference type="Pfam" id="PF21813">
    <property type="entry name" value="DUF6882"/>
    <property type="match status" value="1"/>
</dbReference>
<organism evidence="1 2">
    <name type="scientific">Mesorhizobium sanjuanii</name>
    <dbReference type="NCBI Taxonomy" id="2037900"/>
    <lineage>
        <taxon>Bacteria</taxon>
        <taxon>Pseudomonadati</taxon>
        <taxon>Pseudomonadota</taxon>
        <taxon>Alphaproteobacteria</taxon>
        <taxon>Hyphomicrobiales</taxon>
        <taxon>Phyllobacteriaceae</taxon>
        <taxon>Mesorhizobium</taxon>
    </lineage>
</organism>
<reference evidence="1 2" key="1">
    <citation type="submission" date="2017-09" db="EMBL/GenBank/DDBJ databases">
        <title>Mesorhizobum sanjuanii sp. nov. isolated from nodules of Lotus tenuis in saline-alkaline lowlands of Flooding Pampa.</title>
        <authorList>
            <person name="Sannazzaro A.I."/>
            <person name="Torres Tejerizo G.A."/>
            <person name="Fontana F."/>
            <person name="Cumpa Velazquez L.M."/>
            <person name="Hansen L."/>
            <person name="Pistorio M."/>
            <person name="Estrella M.J."/>
        </authorList>
    </citation>
    <scope>NUCLEOTIDE SEQUENCE [LARGE SCALE GENOMIC DNA]</scope>
    <source>
        <strain evidence="1 2">BSA136</strain>
    </source>
</reference>
<dbReference type="EMBL" id="NWQG01000087">
    <property type="protein sequence ID" value="PDQ20290.1"/>
    <property type="molecule type" value="Genomic_DNA"/>
</dbReference>
<sequence length="157" mass="17509">MDTGWYSAWRDEAFDQLDAKNMRLENDFRLGHWARYDYDLTDGKLRFSEDGVIKVVADIQIAGTTSAKAGNWRWGWADSNVPTQIISDAKLARSFGELSGLDELTQAFVTDTDDVEALGWGLTAVMVRICDALGAYRCPRSEGGGLYLTIKTIDWAS</sequence>
<accession>A0A2A6FE85</accession>